<dbReference type="Proteomes" id="UP001516023">
    <property type="component" value="Unassembled WGS sequence"/>
</dbReference>
<dbReference type="GO" id="GO:0046872">
    <property type="term" value="F:metal ion binding"/>
    <property type="evidence" value="ECO:0007669"/>
    <property type="project" value="UniProtKB-KW"/>
</dbReference>
<keyword evidence="5" id="KW-0862">Zinc</keyword>
<dbReference type="InterPro" id="IPR016161">
    <property type="entry name" value="Ald_DH/histidinol_DH"/>
</dbReference>
<protein>
    <recommendedName>
        <fullName evidence="11">Histidinol dehydrogenase</fullName>
    </recommendedName>
</protein>
<keyword evidence="8" id="KW-0732">Signal</keyword>
<evidence type="ECO:0000313" key="9">
    <source>
        <dbReference type="EMBL" id="KAL3802844.1"/>
    </source>
</evidence>
<comment type="caution">
    <text evidence="9">The sequence shown here is derived from an EMBL/GenBank/DDBJ whole genome shotgun (WGS) entry which is preliminary data.</text>
</comment>
<feature type="signal peptide" evidence="8">
    <location>
        <begin position="1"/>
        <end position="23"/>
    </location>
</feature>
<dbReference type="Gene3D" id="3.40.50.1980">
    <property type="entry name" value="Nitrogenase molybdenum iron protein domain"/>
    <property type="match status" value="2"/>
</dbReference>
<feature type="chain" id="PRO_5044825904" description="Histidinol dehydrogenase" evidence="8">
    <location>
        <begin position="24"/>
        <end position="473"/>
    </location>
</feature>
<dbReference type="PIRSF" id="PIRSF000099">
    <property type="entry name" value="Histidinol_dh"/>
    <property type="match status" value="1"/>
</dbReference>
<evidence type="ECO:0000256" key="8">
    <source>
        <dbReference type="SAM" id="SignalP"/>
    </source>
</evidence>
<evidence type="ECO:0000256" key="3">
    <source>
        <dbReference type="ARBA" id="ARBA00010178"/>
    </source>
</evidence>
<dbReference type="GO" id="GO:0004399">
    <property type="term" value="F:histidinol dehydrogenase activity"/>
    <property type="evidence" value="ECO:0007669"/>
    <property type="project" value="UniProtKB-ARBA"/>
</dbReference>
<evidence type="ECO:0000256" key="4">
    <source>
        <dbReference type="ARBA" id="ARBA00022723"/>
    </source>
</evidence>
<evidence type="ECO:0000256" key="2">
    <source>
        <dbReference type="ARBA" id="ARBA00004940"/>
    </source>
</evidence>
<name>A0ABD3QS90_9STRA</name>
<dbReference type="NCBIfam" id="TIGR00069">
    <property type="entry name" value="hisD"/>
    <property type="match status" value="1"/>
</dbReference>
<sequence length="473" mass="50091">MQLLSCPSLLATTLLLPILPAQSFTMLTRRTPSEIQLEIKDPVDPTALSQSRAILDELLSSRSTVSPSKLLEVAHRLGDIPTATTPYVVSRQQCQEAFDSLSAEERGTLLRIHGRVKAFAEAQRRSVTDVEVDIPGGKAGHTVSPCRAAGCYAPGGRYPLPSSVLMTVVTARAAGCPYVVLASPRPAPITLAAAHVAGADIVLCVGGAQAIGCMAYGVDAYDGEGGSIPAVPACDVIVGPGNKWVTAAKSIVNGHCGIDMLAGPSEVLVIADSTADAEIVAADLIAQAEHDVVARAILVSMDEEVINKVDKEVESQVGCLPEPNRSTAMEALKQSFSVLCKDMDECIAMSDRLAPEHLEIQTENSQEVGERCANYGGLFIGTHAAEVLGDYGAGPNHTLPTGGTGRYTGGLSVFNFLRIRTWMRIDNKEDSQDMVEDSVRMARLEGLEGHARAAEARSLSMTPAYKKAEINES</sequence>
<comment type="cofactor">
    <cofactor evidence="1">
        <name>Zn(2+)</name>
        <dbReference type="ChEBI" id="CHEBI:29105"/>
    </cofactor>
</comment>
<dbReference type="InterPro" id="IPR012131">
    <property type="entry name" value="Hstdl_DH"/>
</dbReference>
<comment type="similarity">
    <text evidence="3 7">Belongs to the histidinol dehydrogenase family.</text>
</comment>
<accession>A0ABD3QS90</accession>
<reference evidence="9 10" key="1">
    <citation type="journal article" date="2020" name="G3 (Bethesda)">
        <title>Improved Reference Genome for Cyclotella cryptica CCMP332, a Model for Cell Wall Morphogenesis, Salinity Adaptation, and Lipid Production in Diatoms (Bacillariophyta).</title>
        <authorList>
            <person name="Roberts W.R."/>
            <person name="Downey K.M."/>
            <person name="Ruck E.C."/>
            <person name="Traller J.C."/>
            <person name="Alverson A.J."/>
        </authorList>
    </citation>
    <scope>NUCLEOTIDE SEQUENCE [LARGE SCALE GENOMIC DNA]</scope>
    <source>
        <strain evidence="9 10">CCMP332</strain>
    </source>
</reference>
<dbReference type="PRINTS" id="PR00083">
    <property type="entry name" value="HOLDHDRGNASE"/>
</dbReference>
<dbReference type="Gene3D" id="1.20.5.1300">
    <property type="match status" value="1"/>
</dbReference>
<dbReference type="AlphaFoldDB" id="A0ABD3QS90"/>
<organism evidence="9 10">
    <name type="scientific">Cyclotella cryptica</name>
    <dbReference type="NCBI Taxonomy" id="29204"/>
    <lineage>
        <taxon>Eukaryota</taxon>
        <taxon>Sar</taxon>
        <taxon>Stramenopiles</taxon>
        <taxon>Ochrophyta</taxon>
        <taxon>Bacillariophyta</taxon>
        <taxon>Coscinodiscophyceae</taxon>
        <taxon>Thalassiosirophycidae</taxon>
        <taxon>Stephanodiscales</taxon>
        <taxon>Stephanodiscaceae</taxon>
        <taxon>Cyclotella</taxon>
    </lineage>
</organism>
<dbReference type="CDD" id="cd06572">
    <property type="entry name" value="Histidinol_dh"/>
    <property type="match status" value="1"/>
</dbReference>
<evidence type="ECO:0008006" key="11">
    <source>
        <dbReference type="Google" id="ProtNLM"/>
    </source>
</evidence>
<keyword evidence="10" id="KW-1185">Reference proteome</keyword>
<dbReference type="EMBL" id="JABMIG020000017">
    <property type="protein sequence ID" value="KAL3802844.1"/>
    <property type="molecule type" value="Genomic_DNA"/>
</dbReference>
<evidence type="ECO:0000256" key="5">
    <source>
        <dbReference type="ARBA" id="ARBA00022833"/>
    </source>
</evidence>
<dbReference type="Pfam" id="PF00815">
    <property type="entry name" value="Histidinol_dh"/>
    <property type="match status" value="1"/>
</dbReference>
<dbReference type="FunFam" id="3.40.50.1980:FF:000001">
    <property type="entry name" value="Histidinol dehydrogenase"/>
    <property type="match status" value="1"/>
</dbReference>
<dbReference type="SUPFAM" id="SSF53720">
    <property type="entry name" value="ALDH-like"/>
    <property type="match status" value="1"/>
</dbReference>
<dbReference type="PANTHER" id="PTHR21256:SF2">
    <property type="entry name" value="HISTIDINE BIOSYNTHESIS TRIFUNCTIONAL PROTEIN"/>
    <property type="match status" value="1"/>
</dbReference>
<gene>
    <name evidence="9" type="ORF">HJC23_007621</name>
</gene>
<evidence type="ECO:0000256" key="6">
    <source>
        <dbReference type="ARBA" id="ARBA00023002"/>
    </source>
</evidence>
<proteinExistence type="inferred from homology"/>
<keyword evidence="6" id="KW-0560">Oxidoreductase</keyword>
<dbReference type="InterPro" id="IPR022695">
    <property type="entry name" value="Histidinol_DH_monofunct"/>
</dbReference>
<dbReference type="PROSITE" id="PS00611">
    <property type="entry name" value="HISOL_DEHYDROGENASE"/>
    <property type="match status" value="1"/>
</dbReference>
<comment type="pathway">
    <text evidence="2">Amino-acid biosynthesis; L-histidine biosynthesis; L-histidine from 5-phospho-alpha-D-ribose 1-diphosphate: step 9/9.</text>
</comment>
<dbReference type="InterPro" id="IPR001692">
    <property type="entry name" value="Histidinol_DH_CS"/>
</dbReference>
<dbReference type="GO" id="GO:0000105">
    <property type="term" value="P:L-histidine biosynthetic process"/>
    <property type="evidence" value="ECO:0007669"/>
    <property type="project" value="UniProtKB-ARBA"/>
</dbReference>
<dbReference type="PANTHER" id="PTHR21256">
    <property type="entry name" value="HISTIDINOL DEHYDROGENASE HDH"/>
    <property type="match status" value="1"/>
</dbReference>
<evidence type="ECO:0000256" key="1">
    <source>
        <dbReference type="ARBA" id="ARBA00001947"/>
    </source>
</evidence>
<evidence type="ECO:0000256" key="7">
    <source>
        <dbReference type="RuleBase" id="RU004175"/>
    </source>
</evidence>
<evidence type="ECO:0000313" key="10">
    <source>
        <dbReference type="Proteomes" id="UP001516023"/>
    </source>
</evidence>
<keyword evidence="4" id="KW-0479">Metal-binding</keyword>